<reference evidence="2 3" key="1">
    <citation type="journal article" date="2020" name="Nature">
        <title>Six reference-quality genomes reveal evolution of bat adaptations.</title>
        <authorList>
            <person name="Jebb D."/>
            <person name="Huang Z."/>
            <person name="Pippel M."/>
            <person name="Hughes G.M."/>
            <person name="Lavrichenko K."/>
            <person name="Devanna P."/>
            <person name="Winkler S."/>
            <person name="Jermiin L.S."/>
            <person name="Skirmuntt E.C."/>
            <person name="Katzourakis A."/>
            <person name="Burkitt-Gray L."/>
            <person name="Ray D.A."/>
            <person name="Sullivan K.A.M."/>
            <person name="Roscito J.G."/>
            <person name="Kirilenko B.M."/>
            <person name="Davalos L.M."/>
            <person name="Corthals A.P."/>
            <person name="Power M.L."/>
            <person name="Jones G."/>
            <person name="Ransome R.D."/>
            <person name="Dechmann D.K.N."/>
            <person name="Locatelli A.G."/>
            <person name="Puechmaille S.J."/>
            <person name="Fedrigo O."/>
            <person name="Jarvis E.D."/>
            <person name="Hiller M."/>
            <person name="Vernes S.C."/>
            <person name="Myers E.W."/>
            <person name="Teeling E.C."/>
        </authorList>
    </citation>
    <scope>NUCLEOTIDE SEQUENCE [LARGE SCALE GENOMIC DNA]</scope>
    <source>
        <strain evidence="2">MPipKuh1</strain>
        <tissue evidence="2">Flight muscle</tissue>
    </source>
</reference>
<dbReference type="EMBL" id="JACAGB010000001">
    <property type="protein sequence ID" value="KAF6392714.1"/>
    <property type="molecule type" value="Genomic_DNA"/>
</dbReference>
<gene>
    <name evidence="2" type="ORF">mPipKuh1_007892</name>
</gene>
<dbReference type="AlphaFoldDB" id="A0A7J8B222"/>
<organism evidence="2 3">
    <name type="scientific">Pipistrellus kuhlii</name>
    <name type="common">Kuhl's pipistrelle</name>
    <dbReference type="NCBI Taxonomy" id="59472"/>
    <lineage>
        <taxon>Eukaryota</taxon>
        <taxon>Metazoa</taxon>
        <taxon>Chordata</taxon>
        <taxon>Craniata</taxon>
        <taxon>Vertebrata</taxon>
        <taxon>Euteleostomi</taxon>
        <taxon>Mammalia</taxon>
        <taxon>Eutheria</taxon>
        <taxon>Laurasiatheria</taxon>
        <taxon>Chiroptera</taxon>
        <taxon>Yangochiroptera</taxon>
        <taxon>Vespertilionidae</taxon>
        <taxon>Pipistrellus</taxon>
    </lineage>
</organism>
<evidence type="ECO:0000313" key="2">
    <source>
        <dbReference type="EMBL" id="KAF6392714.1"/>
    </source>
</evidence>
<comment type="caution">
    <text evidence="2">The sequence shown here is derived from an EMBL/GenBank/DDBJ whole genome shotgun (WGS) entry which is preliminary data.</text>
</comment>
<dbReference type="Proteomes" id="UP000558488">
    <property type="component" value="Unassembled WGS sequence"/>
</dbReference>
<feature type="compositionally biased region" description="Polar residues" evidence="1">
    <location>
        <begin position="63"/>
        <end position="74"/>
    </location>
</feature>
<protein>
    <submittedName>
        <fullName evidence="2">Uncharacterized protein</fullName>
    </submittedName>
</protein>
<evidence type="ECO:0000313" key="3">
    <source>
        <dbReference type="Proteomes" id="UP000558488"/>
    </source>
</evidence>
<feature type="region of interest" description="Disordered" evidence="1">
    <location>
        <begin position="54"/>
        <end position="74"/>
    </location>
</feature>
<sequence>MRPKGGQHVFSAALTVTGAQRSLPAIPFCPQHHEAEEFGHTKKHQGCAHTAGRLCKGTERGHPSTSQGERPHQNQICHTLILDFQPPELEKERGIDRNIDERETSISHLLHTPHWECAHNQGTCP</sequence>
<proteinExistence type="predicted"/>
<name>A0A7J8B222_PIPKU</name>
<evidence type="ECO:0000256" key="1">
    <source>
        <dbReference type="SAM" id="MobiDB-lite"/>
    </source>
</evidence>
<keyword evidence="3" id="KW-1185">Reference proteome</keyword>
<accession>A0A7J8B222</accession>